<keyword evidence="1" id="KW-0489">Methyltransferase</keyword>
<protein>
    <submittedName>
        <fullName evidence="1">Peptide chain release factor N(5)-glutamine methyltransferase</fullName>
        <ecNumber evidence="1">2.1.1.297</ecNumber>
    </submittedName>
</protein>
<sequence>MSALSRAETLTVNAWLRQAQARGLSRQDARHLLAHTAARPLAWLLMAGPEPLAQHLDAAAQAQLETHTRALLDDVPLAHVLGHQPFLGLELAVTPATLVPRDDTATLVQWALDALQERVAQHTETAQGAQPLRVLDLGTGSGAIILALAHTWAKRPVNHPVIWQASDRSAAALAVARDNARQHGLAVDFFEGDWLDALPAALRALGWDLILSNPPYIAEHDPHLPALRHEPRSALVSGPDGLDDLRRIVAQATPALRPGGVLLLEHGWDQVDAVGGLIAAAGLTPLPPRRDGGGQWRCSGGVKTPV</sequence>
<reference evidence="1" key="1">
    <citation type="submission" date="2023-10" db="EMBL/GenBank/DDBJ databases">
        <title>Amphibacter perezi, gen. nov., sp. nov. a novel taxa of the family Comamonadaceae, class Betaproteobacteria isolated from the skin microbiota of Pelophylax perezi from different populations.</title>
        <authorList>
            <person name="Costa S."/>
            <person name="Proenca D.N."/>
            <person name="Lopes I."/>
            <person name="Morais P.V."/>
        </authorList>
    </citation>
    <scope>NUCLEOTIDE SEQUENCE</scope>
    <source>
        <strain evidence="1">SL12-8</strain>
    </source>
</reference>
<keyword evidence="1" id="KW-0808">Transferase</keyword>
<dbReference type="Proteomes" id="UP001364695">
    <property type="component" value="Unassembled WGS sequence"/>
</dbReference>
<keyword evidence="2" id="KW-1185">Reference proteome</keyword>
<comment type="caution">
    <text evidence="1">The sequence shown here is derived from an EMBL/GenBank/DDBJ whole genome shotgun (WGS) entry which is preliminary data.</text>
</comment>
<evidence type="ECO:0000313" key="2">
    <source>
        <dbReference type="Proteomes" id="UP001364695"/>
    </source>
</evidence>
<dbReference type="EMBL" id="JAWDIE010000010">
    <property type="protein sequence ID" value="MEJ7138402.1"/>
    <property type="molecule type" value="Genomic_DNA"/>
</dbReference>
<name>A0ACC6P2P5_9BURK</name>
<dbReference type="EC" id="2.1.1.297" evidence="1"/>
<organism evidence="1 2">
    <name type="scientific">Amphibiibacter pelophylacis</name>
    <dbReference type="NCBI Taxonomy" id="1799477"/>
    <lineage>
        <taxon>Bacteria</taxon>
        <taxon>Pseudomonadati</taxon>
        <taxon>Pseudomonadota</taxon>
        <taxon>Betaproteobacteria</taxon>
        <taxon>Burkholderiales</taxon>
        <taxon>Sphaerotilaceae</taxon>
        <taxon>Amphibiibacter</taxon>
    </lineage>
</organism>
<accession>A0ACC6P2P5</accession>
<evidence type="ECO:0000313" key="1">
    <source>
        <dbReference type="EMBL" id="MEJ7138402.1"/>
    </source>
</evidence>
<gene>
    <name evidence="1" type="primary">prmC</name>
    <name evidence="1" type="ORF">RV045_08150</name>
</gene>
<proteinExistence type="predicted"/>